<evidence type="ECO:0000313" key="7">
    <source>
        <dbReference type="EMBL" id="EFP02862.1"/>
    </source>
</evidence>
<reference evidence="7" key="1">
    <citation type="submission" date="2007-07" db="EMBL/GenBank/DDBJ databases">
        <title>PCAP assembly of the Caenorhabditis remanei genome.</title>
        <authorList>
            <consortium name="The Caenorhabditis remanei Sequencing Consortium"/>
            <person name="Wilson R.K."/>
        </authorList>
    </citation>
    <scope>NUCLEOTIDE SEQUENCE [LARGE SCALE GENOMIC DNA]</scope>
    <source>
        <strain evidence="7">PB4641</strain>
    </source>
</reference>
<dbReference type="KEGG" id="crq:GCK72_001642"/>
<dbReference type="Gene3D" id="1.10.100.10">
    <property type="entry name" value="Insulin-like"/>
    <property type="match status" value="1"/>
</dbReference>
<dbReference type="Pfam" id="PF03488">
    <property type="entry name" value="Ins_beta"/>
    <property type="match status" value="1"/>
</dbReference>
<accession>E3LLU2</accession>
<dbReference type="Proteomes" id="UP000008281">
    <property type="component" value="Unassembled WGS sequence"/>
</dbReference>
<evidence type="ECO:0000256" key="3">
    <source>
        <dbReference type="ARBA" id="ARBA00022525"/>
    </source>
</evidence>
<evidence type="ECO:0008006" key="11">
    <source>
        <dbReference type="Google" id="ProtNLM"/>
    </source>
</evidence>
<comment type="subcellular location">
    <subcellularLocation>
        <location evidence="1">Secreted</location>
    </subcellularLocation>
</comment>
<dbReference type="OMA" id="SELCCPT"/>
<dbReference type="GO" id="GO:0005179">
    <property type="term" value="F:hormone activity"/>
    <property type="evidence" value="ECO:0007669"/>
    <property type="project" value="InterPro"/>
</dbReference>
<evidence type="ECO:0000256" key="2">
    <source>
        <dbReference type="ARBA" id="ARBA00009034"/>
    </source>
</evidence>
<keyword evidence="9" id="KW-1185">Reference proteome</keyword>
<gene>
    <name evidence="7" type="ORF">CRE_28321</name>
    <name evidence="8" type="ORF">GCK72_001642</name>
</gene>
<evidence type="ECO:0000313" key="8">
    <source>
        <dbReference type="EMBL" id="KAF1769825.1"/>
    </source>
</evidence>
<evidence type="ECO:0000256" key="1">
    <source>
        <dbReference type="ARBA" id="ARBA00004613"/>
    </source>
</evidence>
<dbReference type="HOGENOM" id="CLU_199259_1_0_1"/>
<dbReference type="EMBL" id="WUAV01000001">
    <property type="protein sequence ID" value="KAF1769825.1"/>
    <property type="molecule type" value="Genomic_DNA"/>
</dbReference>
<evidence type="ECO:0000256" key="6">
    <source>
        <dbReference type="SAM" id="SignalP"/>
    </source>
</evidence>
<reference evidence="8 10" key="2">
    <citation type="submission" date="2019-12" db="EMBL/GenBank/DDBJ databases">
        <title>Chromosome-level assembly of the Caenorhabditis remanei genome.</title>
        <authorList>
            <person name="Teterina A.A."/>
            <person name="Willis J.H."/>
            <person name="Phillips P.C."/>
        </authorList>
    </citation>
    <scope>NUCLEOTIDE SEQUENCE [LARGE SCALE GENOMIC DNA]</scope>
    <source>
        <strain evidence="8 10">PX506</strain>
        <tissue evidence="8">Whole organism</tissue>
    </source>
</reference>
<evidence type="ECO:0000256" key="5">
    <source>
        <dbReference type="ARBA" id="ARBA00023157"/>
    </source>
</evidence>
<feature type="chain" id="PRO_5015089193" description="INSulin related" evidence="6">
    <location>
        <begin position="21"/>
        <end position="75"/>
    </location>
</feature>
<comment type="similarity">
    <text evidence="2">Belongs to the insulin family.</text>
</comment>
<dbReference type="FunCoup" id="E3LLU2">
    <property type="interactions" value="1136"/>
</dbReference>
<keyword evidence="4 6" id="KW-0732">Signal</keyword>
<dbReference type="Proteomes" id="UP000483820">
    <property type="component" value="Chromosome I"/>
</dbReference>
<evidence type="ECO:0000256" key="4">
    <source>
        <dbReference type="ARBA" id="ARBA00022729"/>
    </source>
</evidence>
<dbReference type="GO" id="GO:0005576">
    <property type="term" value="C:extracellular region"/>
    <property type="evidence" value="ECO:0007669"/>
    <property type="project" value="UniProtKB-SubCell"/>
</dbReference>
<dbReference type="CTD" id="9817754"/>
<name>E3LLU2_CAERE</name>
<dbReference type="GeneID" id="9817754"/>
<dbReference type="eggNOG" id="ENOG502TJ7V">
    <property type="taxonomic scope" value="Eukaryota"/>
</dbReference>
<dbReference type="RefSeq" id="XP_003114727.1">
    <property type="nucleotide sequence ID" value="XM_003114679.1"/>
</dbReference>
<dbReference type="AlphaFoldDB" id="E3LLU2"/>
<evidence type="ECO:0000313" key="10">
    <source>
        <dbReference type="Proteomes" id="UP000483820"/>
    </source>
</evidence>
<protein>
    <recommendedName>
        <fullName evidence="11">INSulin related</fullName>
    </recommendedName>
</protein>
<feature type="signal peptide" evidence="6">
    <location>
        <begin position="1"/>
        <end position="20"/>
    </location>
</feature>
<sequence length="75" mass="8185">MSRIVFVFVLVAALFVSGFCEHKPVELIRSCGRALAHRIDRVCGLPCMAEFDFSTLACTTGVSDSQLSELCCPTQ</sequence>
<proteinExistence type="inferred from homology"/>
<dbReference type="OrthoDB" id="5874301at2759"/>
<keyword evidence="3" id="KW-0964">Secreted</keyword>
<dbReference type="EMBL" id="DS268411">
    <property type="protein sequence ID" value="EFP02862.1"/>
    <property type="molecule type" value="Genomic_DNA"/>
</dbReference>
<keyword evidence="5" id="KW-1015">Disulfide bond</keyword>
<dbReference type="InterPro" id="IPR003235">
    <property type="entry name" value="Nem_insulin-like_b-type"/>
</dbReference>
<evidence type="ECO:0000313" key="9">
    <source>
        <dbReference type="Proteomes" id="UP000008281"/>
    </source>
</evidence>
<organism evidence="9">
    <name type="scientific">Caenorhabditis remanei</name>
    <name type="common">Caenorhabditis vulgaris</name>
    <dbReference type="NCBI Taxonomy" id="31234"/>
    <lineage>
        <taxon>Eukaryota</taxon>
        <taxon>Metazoa</taxon>
        <taxon>Ecdysozoa</taxon>
        <taxon>Nematoda</taxon>
        <taxon>Chromadorea</taxon>
        <taxon>Rhabditida</taxon>
        <taxon>Rhabditina</taxon>
        <taxon>Rhabditomorpha</taxon>
        <taxon>Rhabditoidea</taxon>
        <taxon>Rhabditidae</taxon>
        <taxon>Peloderinae</taxon>
        <taxon>Caenorhabditis</taxon>
    </lineage>
</organism>